<name>A0ABX0Y5G4_9ACTN</name>
<dbReference type="GO" id="GO:0016853">
    <property type="term" value="F:isomerase activity"/>
    <property type="evidence" value="ECO:0007669"/>
    <property type="project" value="UniProtKB-KW"/>
</dbReference>
<feature type="domain" description="Mycothiol-dependent maleylpyruvate isomerase metal-binding" evidence="1">
    <location>
        <begin position="14"/>
        <end position="122"/>
    </location>
</feature>
<sequence>MDTSRLLDCLAAEAVRLRTAAARGLTSPVPTCPGWTVEDLVRHVANLYLNVVVRRLRMPADTPKQDLAEEDPLAAFDRGYAAMMDEFSARRPEDHVGQLPHETVRYWVRRMVHETAIHRLDAELAFTEAVSPIPSDQAIDGVDEMLTGFLGELTRLFPEEFAADLSDWADRWALVSAGDAAWRITVRPDSAEVTRIEGHGVDGGAAARISGKPAAMLRSLYNRGGAGEVTTDGNGALIAQLRRLLTAVTNTT</sequence>
<organism evidence="2 3">
    <name type="scientific">Planosporangium thailandense</name>
    <dbReference type="NCBI Taxonomy" id="765197"/>
    <lineage>
        <taxon>Bacteria</taxon>
        <taxon>Bacillati</taxon>
        <taxon>Actinomycetota</taxon>
        <taxon>Actinomycetes</taxon>
        <taxon>Micromonosporales</taxon>
        <taxon>Micromonosporaceae</taxon>
        <taxon>Planosporangium</taxon>
    </lineage>
</organism>
<dbReference type="EMBL" id="JAATVY010000034">
    <property type="protein sequence ID" value="NJC73650.1"/>
    <property type="molecule type" value="Genomic_DNA"/>
</dbReference>
<evidence type="ECO:0000259" key="1">
    <source>
        <dbReference type="Pfam" id="PF11716"/>
    </source>
</evidence>
<keyword evidence="3" id="KW-1185">Reference proteome</keyword>
<dbReference type="PANTHER" id="PTHR40758">
    <property type="entry name" value="CONSERVED PROTEIN"/>
    <property type="match status" value="1"/>
</dbReference>
<dbReference type="RefSeq" id="WP_167928557.1">
    <property type="nucleotide sequence ID" value="NZ_JAATVY010000034.1"/>
</dbReference>
<proteinExistence type="predicted"/>
<dbReference type="Proteomes" id="UP000722989">
    <property type="component" value="Unassembled WGS sequence"/>
</dbReference>
<evidence type="ECO:0000313" key="2">
    <source>
        <dbReference type="EMBL" id="NJC73650.1"/>
    </source>
</evidence>
<dbReference type="InterPro" id="IPR034660">
    <property type="entry name" value="DinB/YfiT-like"/>
</dbReference>
<dbReference type="Pfam" id="PF11716">
    <property type="entry name" value="MDMPI_N"/>
    <property type="match status" value="1"/>
</dbReference>
<dbReference type="InterPro" id="IPR024344">
    <property type="entry name" value="MDMPI_metal-binding"/>
</dbReference>
<dbReference type="PANTHER" id="PTHR40758:SF1">
    <property type="entry name" value="CONSERVED PROTEIN"/>
    <property type="match status" value="1"/>
</dbReference>
<dbReference type="SUPFAM" id="SSF109854">
    <property type="entry name" value="DinB/YfiT-like putative metalloenzymes"/>
    <property type="match status" value="1"/>
</dbReference>
<accession>A0ABX0Y5G4</accession>
<evidence type="ECO:0000313" key="3">
    <source>
        <dbReference type="Proteomes" id="UP000722989"/>
    </source>
</evidence>
<comment type="caution">
    <text evidence="2">The sequence shown here is derived from an EMBL/GenBank/DDBJ whole genome shotgun (WGS) entry which is preliminary data.</text>
</comment>
<reference evidence="2 3" key="1">
    <citation type="submission" date="2020-03" db="EMBL/GenBank/DDBJ databases">
        <title>WGS of the type strain of Planosporangium spp.</title>
        <authorList>
            <person name="Thawai C."/>
        </authorList>
    </citation>
    <scope>NUCLEOTIDE SEQUENCE [LARGE SCALE GENOMIC DNA]</scope>
    <source>
        <strain evidence="2 3">TBRC 5610</strain>
    </source>
</reference>
<keyword evidence="2" id="KW-0413">Isomerase</keyword>
<protein>
    <submittedName>
        <fullName evidence="2">Maleylpyruvate isomerase family mycothiol-dependent enzyme</fullName>
    </submittedName>
</protein>
<gene>
    <name evidence="2" type="ORF">HC031_28580</name>
</gene>